<organism evidence="2 3">
    <name type="scientific">Rhodofomes roseus</name>
    <dbReference type="NCBI Taxonomy" id="34475"/>
    <lineage>
        <taxon>Eukaryota</taxon>
        <taxon>Fungi</taxon>
        <taxon>Dikarya</taxon>
        <taxon>Basidiomycota</taxon>
        <taxon>Agaricomycotina</taxon>
        <taxon>Agaricomycetes</taxon>
        <taxon>Polyporales</taxon>
        <taxon>Rhodofomes</taxon>
    </lineage>
</organism>
<dbReference type="GeneID" id="72005415"/>
<proteinExistence type="predicted"/>
<feature type="region of interest" description="Disordered" evidence="1">
    <location>
        <begin position="155"/>
        <end position="190"/>
    </location>
</feature>
<dbReference type="Proteomes" id="UP000814176">
    <property type="component" value="Unassembled WGS sequence"/>
</dbReference>
<sequence>MFRTALMAPVRLSRILIAPVPHPAARSVDSRAFIRTWSPGSPGFSVQGTSLVLGRYVLGRPCEAWGTSRAGRVLWGTPRQSRSSGIATAACIPTLVCTVRCTRSDMQNPSYTYAALPIYRHVRCPRPPSSGSTNGRWKNMLRAIGDALVHQPSAPCNVSDLNPEAKRKKSARRGATSLSISAGGGGEGTP</sequence>
<evidence type="ECO:0000313" key="3">
    <source>
        <dbReference type="Proteomes" id="UP000814176"/>
    </source>
</evidence>
<protein>
    <submittedName>
        <fullName evidence="2">Uncharacterized protein</fullName>
    </submittedName>
</protein>
<comment type="caution">
    <text evidence="2">The sequence shown here is derived from an EMBL/GenBank/DDBJ whole genome shotgun (WGS) entry which is preliminary data.</text>
</comment>
<reference evidence="2 3" key="1">
    <citation type="journal article" date="2021" name="Environ. Microbiol.">
        <title>Gene family expansions and transcriptome signatures uncover fungal adaptations to wood decay.</title>
        <authorList>
            <person name="Hage H."/>
            <person name="Miyauchi S."/>
            <person name="Viragh M."/>
            <person name="Drula E."/>
            <person name="Min B."/>
            <person name="Chaduli D."/>
            <person name="Navarro D."/>
            <person name="Favel A."/>
            <person name="Norest M."/>
            <person name="Lesage-Meessen L."/>
            <person name="Balint B."/>
            <person name="Merenyi Z."/>
            <person name="de Eugenio L."/>
            <person name="Morin E."/>
            <person name="Martinez A.T."/>
            <person name="Baldrian P."/>
            <person name="Stursova M."/>
            <person name="Martinez M.J."/>
            <person name="Novotny C."/>
            <person name="Magnuson J.K."/>
            <person name="Spatafora J.W."/>
            <person name="Maurice S."/>
            <person name="Pangilinan J."/>
            <person name="Andreopoulos W."/>
            <person name="LaButti K."/>
            <person name="Hundley H."/>
            <person name="Na H."/>
            <person name="Kuo A."/>
            <person name="Barry K."/>
            <person name="Lipzen A."/>
            <person name="Henrissat B."/>
            <person name="Riley R."/>
            <person name="Ahrendt S."/>
            <person name="Nagy L.G."/>
            <person name="Grigoriev I.V."/>
            <person name="Martin F."/>
            <person name="Rosso M.N."/>
        </authorList>
    </citation>
    <scope>NUCLEOTIDE SEQUENCE [LARGE SCALE GENOMIC DNA]</scope>
    <source>
        <strain evidence="2 3">CIRM-BRFM 1785</strain>
    </source>
</reference>
<dbReference type="RefSeq" id="XP_047775471.1">
    <property type="nucleotide sequence ID" value="XM_047924683.1"/>
</dbReference>
<evidence type="ECO:0000256" key="1">
    <source>
        <dbReference type="SAM" id="MobiDB-lite"/>
    </source>
</evidence>
<keyword evidence="3" id="KW-1185">Reference proteome</keyword>
<evidence type="ECO:0000313" key="2">
    <source>
        <dbReference type="EMBL" id="KAH9832553.1"/>
    </source>
</evidence>
<dbReference type="EMBL" id="JADCUA010000021">
    <property type="protein sequence ID" value="KAH9832553.1"/>
    <property type="molecule type" value="Genomic_DNA"/>
</dbReference>
<accession>A0ABQ8K640</accession>
<gene>
    <name evidence="2" type="ORF">C8Q71DRAFT_777007</name>
</gene>
<name>A0ABQ8K640_9APHY</name>